<keyword evidence="9" id="KW-0807">Transducer</keyword>
<sequence length="298" mass="34028">MACEDLSLTFVRALGAICWTSGLLAIAENLTVILAVRYIRSLRPTARFFMASLAAAELLSGIIANLYFVRNYGRSENTFVKMETTVWFFTTTSVTYSLSNVAVDRFVAITSPLHYHDRMTLKRCLLMTAFPWFLAFMGVFTAHFIPFKHAAKIWMCGGIISVLIPFCIIAFCYFKIYKVTRSTFPARENITNAQQMAENRRQRKTACTFGIITGLFIALFMPSFLISMFPLATDVEIARVKCDGFERKIWLSVSVISYFSAVIDPWVYVIRMPDFRSALKEMCQRIRRILSLSLNDSQ</sequence>
<feature type="transmembrane region" description="Helical" evidence="10">
    <location>
        <begin position="206"/>
        <end position="229"/>
    </location>
</feature>
<dbReference type="PANTHER" id="PTHR24246:SF27">
    <property type="entry name" value="ADENOSINE RECEPTOR, ISOFORM A"/>
    <property type="match status" value="1"/>
</dbReference>
<dbReference type="PRINTS" id="PR00237">
    <property type="entry name" value="GPCRRHODOPSN"/>
</dbReference>
<evidence type="ECO:0000256" key="1">
    <source>
        <dbReference type="ARBA" id="ARBA00004651"/>
    </source>
</evidence>
<evidence type="ECO:0000256" key="8">
    <source>
        <dbReference type="ARBA" id="ARBA00023180"/>
    </source>
</evidence>
<dbReference type="InterPro" id="IPR000276">
    <property type="entry name" value="GPCR_Rhodpsn"/>
</dbReference>
<evidence type="ECO:0000256" key="7">
    <source>
        <dbReference type="ARBA" id="ARBA00023170"/>
    </source>
</evidence>
<dbReference type="Gene3D" id="1.20.1070.10">
    <property type="entry name" value="Rhodopsin 7-helix transmembrane proteins"/>
    <property type="match status" value="1"/>
</dbReference>
<evidence type="ECO:0000256" key="3">
    <source>
        <dbReference type="ARBA" id="ARBA00022692"/>
    </source>
</evidence>
<keyword evidence="2" id="KW-1003">Cell membrane</keyword>
<dbReference type="PANTHER" id="PTHR24246">
    <property type="entry name" value="OLFACTORY RECEPTOR AND ADENOSINE RECEPTOR"/>
    <property type="match status" value="1"/>
</dbReference>
<evidence type="ECO:0000256" key="10">
    <source>
        <dbReference type="SAM" id="Phobius"/>
    </source>
</evidence>
<feature type="transmembrane region" description="Helical" evidence="10">
    <location>
        <begin position="84"/>
        <end position="103"/>
    </location>
</feature>
<dbReference type="GO" id="GO:0004930">
    <property type="term" value="F:G protein-coupled receptor activity"/>
    <property type="evidence" value="ECO:0007669"/>
    <property type="project" value="UniProtKB-KW"/>
</dbReference>
<evidence type="ECO:0000259" key="11">
    <source>
        <dbReference type="PROSITE" id="PS50262"/>
    </source>
</evidence>
<dbReference type="AlphaFoldDB" id="A0A3M6TDR7"/>
<feature type="transmembrane region" description="Helical" evidence="10">
    <location>
        <begin position="14"/>
        <end position="36"/>
    </location>
</feature>
<protein>
    <recommendedName>
        <fullName evidence="11">G-protein coupled receptors family 1 profile domain-containing protein</fullName>
    </recommendedName>
</protein>
<keyword evidence="5" id="KW-0297">G-protein coupled receptor</keyword>
<feature type="transmembrane region" description="Helical" evidence="10">
    <location>
        <begin position="48"/>
        <end position="69"/>
    </location>
</feature>
<gene>
    <name evidence="12" type="ORF">pdam_00006119</name>
</gene>
<dbReference type="PROSITE" id="PS50262">
    <property type="entry name" value="G_PROTEIN_RECEP_F1_2"/>
    <property type="match status" value="1"/>
</dbReference>
<dbReference type="GO" id="GO:0005886">
    <property type="term" value="C:plasma membrane"/>
    <property type="evidence" value="ECO:0007669"/>
    <property type="project" value="UniProtKB-SubCell"/>
</dbReference>
<dbReference type="Proteomes" id="UP000275408">
    <property type="component" value="Unassembled WGS sequence"/>
</dbReference>
<evidence type="ECO:0000256" key="2">
    <source>
        <dbReference type="ARBA" id="ARBA00022475"/>
    </source>
</evidence>
<dbReference type="Pfam" id="PF00001">
    <property type="entry name" value="7tm_1"/>
    <property type="match status" value="2"/>
</dbReference>
<name>A0A3M6TDR7_POCDA</name>
<reference evidence="12 13" key="1">
    <citation type="journal article" date="2018" name="Sci. Rep.">
        <title>Comparative analysis of the Pocillopora damicornis genome highlights role of immune system in coral evolution.</title>
        <authorList>
            <person name="Cunning R."/>
            <person name="Bay R.A."/>
            <person name="Gillette P."/>
            <person name="Baker A.C."/>
            <person name="Traylor-Knowles N."/>
        </authorList>
    </citation>
    <scope>NUCLEOTIDE SEQUENCE [LARGE SCALE GENOMIC DNA]</scope>
    <source>
        <strain evidence="12">RSMAS</strain>
        <tissue evidence="12">Whole animal</tissue>
    </source>
</reference>
<evidence type="ECO:0000256" key="9">
    <source>
        <dbReference type="ARBA" id="ARBA00023224"/>
    </source>
</evidence>
<dbReference type="SUPFAM" id="SSF81321">
    <property type="entry name" value="Family A G protein-coupled receptor-like"/>
    <property type="match status" value="1"/>
</dbReference>
<feature type="transmembrane region" description="Helical" evidence="10">
    <location>
        <begin position="151"/>
        <end position="174"/>
    </location>
</feature>
<evidence type="ECO:0000313" key="12">
    <source>
        <dbReference type="EMBL" id="RMX39526.1"/>
    </source>
</evidence>
<evidence type="ECO:0000256" key="5">
    <source>
        <dbReference type="ARBA" id="ARBA00023040"/>
    </source>
</evidence>
<evidence type="ECO:0000313" key="13">
    <source>
        <dbReference type="Proteomes" id="UP000275408"/>
    </source>
</evidence>
<dbReference type="OrthoDB" id="5981700at2759"/>
<organism evidence="12 13">
    <name type="scientific">Pocillopora damicornis</name>
    <name type="common">Cauliflower coral</name>
    <name type="synonym">Millepora damicornis</name>
    <dbReference type="NCBI Taxonomy" id="46731"/>
    <lineage>
        <taxon>Eukaryota</taxon>
        <taxon>Metazoa</taxon>
        <taxon>Cnidaria</taxon>
        <taxon>Anthozoa</taxon>
        <taxon>Hexacorallia</taxon>
        <taxon>Scleractinia</taxon>
        <taxon>Astrocoeniina</taxon>
        <taxon>Pocilloporidae</taxon>
        <taxon>Pocillopora</taxon>
    </lineage>
</organism>
<keyword evidence="7" id="KW-0675">Receptor</keyword>
<feature type="transmembrane region" description="Helical" evidence="10">
    <location>
        <begin position="124"/>
        <end position="145"/>
    </location>
</feature>
<keyword evidence="3 10" id="KW-0812">Transmembrane</keyword>
<keyword evidence="4 10" id="KW-1133">Transmembrane helix</keyword>
<dbReference type="STRING" id="46731.A0A3M6TDR7"/>
<evidence type="ECO:0000256" key="6">
    <source>
        <dbReference type="ARBA" id="ARBA00023136"/>
    </source>
</evidence>
<proteinExistence type="predicted"/>
<evidence type="ECO:0000256" key="4">
    <source>
        <dbReference type="ARBA" id="ARBA00022989"/>
    </source>
</evidence>
<dbReference type="InterPro" id="IPR017452">
    <property type="entry name" value="GPCR_Rhodpsn_7TM"/>
</dbReference>
<feature type="domain" description="G-protein coupled receptors family 1 profile" evidence="11">
    <location>
        <begin position="28"/>
        <end position="268"/>
    </location>
</feature>
<keyword evidence="6 10" id="KW-0472">Membrane</keyword>
<feature type="transmembrane region" description="Helical" evidence="10">
    <location>
        <begin position="249"/>
        <end position="270"/>
    </location>
</feature>
<comment type="subcellular location">
    <subcellularLocation>
        <location evidence="1">Cell membrane</location>
        <topology evidence="1">Multi-pass membrane protein</topology>
    </subcellularLocation>
</comment>
<dbReference type="CDD" id="cd00637">
    <property type="entry name" value="7tm_classA_rhodopsin-like"/>
    <property type="match status" value="1"/>
</dbReference>
<keyword evidence="13" id="KW-1185">Reference proteome</keyword>
<accession>A0A3M6TDR7</accession>
<keyword evidence="8" id="KW-0325">Glycoprotein</keyword>
<comment type="caution">
    <text evidence="12">The sequence shown here is derived from an EMBL/GenBank/DDBJ whole genome shotgun (WGS) entry which is preliminary data.</text>
</comment>
<dbReference type="EMBL" id="RCHS01003809">
    <property type="protein sequence ID" value="RMX39526.1"/>
    <property type="molecule type" value="Genomic_DNA"/>
</dbReference>